<reference evidence="5" key="1">
    <citation type="submission" date="2013-10" db="EMBL/GenBank/DDBJ databases">
        <title>Genomic analysis of the causative agents of coccidiosis in chickens.</title>
        <authorList>
            <person name="Reid A.J."/>
            <person name="Blake D."/>
            <person name="Billington K."/>
            <person name="Browne H."/>
            <person name="Dunn M."/>
            <person name="Hung S."/>
            <person name="Kawahara F."/>
            <person name="Miranda-Saavedra D."/>
            <person name="Mourier T."/>
            <person name="Nagra H."/>
            <person name="Otto T.D."/>
            <person name="Rawlings N."/>
            <person name="Sanchez A."/>
            <person name="Sanders M."/>
            <person name="Subramaniam C."/>
            <person name="Tay Y."/>
            <person name="Dear P."/>
            <person name="Doerig C."/>
            <person name="Gruber A."/>
            <person name="Parkinson J."/>
            <person name="Shirley M."/>
            <person name="Wan K.L."/>
            <person name="Berriman M."/>
            <person name="Tomley F."/>
            <person name="Pain A."/>
        </authorList>
    </citation>
    <scope>NUCLEOTIDE SEQUENCE</scope>
    <source>
        <strain evidence="5">Houghton</strain>
    </source>
</reference>
<evidence type="ECO:0000256" key="2">
    <source>
        <dbReference type="PROSITE-ProRule" id="PRU00176"/>
    </source>
</evidence>
<dbReference type="PROSITE" id="PS50102">
    <property type="entry name" value="RRM"/>
    <property type="match status" value="1"/>
</dbReference>
<dbReference type="PANTHER" id="PTHR47640">
    <property type="entry name" value="TRNA SELENOCYSTEINE 1-ASSOCIATED PROTEIN 1-RELATED-RELATED"/>
    <property type="match status" value="1"/>
</dbReference>
<dbReference type="VEuPathDB" id="ToxoDB:EAH_00018140"/>
<dbReference type="SMART" id="SM00360">
    <property type="entry name" value="RRM"/>
    <property type="match status" value="1"/>
</dbReference>
<dbReference type="OrthoDB" id="1749473at2759"/>
<dbReference type="InterPro" id="IPR012677">
    <property type="entry name" value="Nucleotide-bd_a/b_plait_sf"/>
</dbReference>
<dbReference type="OMA" id="YGRMTYQ"/>
<protein>
    <submittedName>
        <fullName evidence="5">RNA recognition motif-containing protein, putative</fullName>
    </submittedName>
</protein>
<gene>
    <name evidence="5" type="ORF">EAH_00018140</name>
</gene>
<evidence type="ECO:0000256" key="1">
    <source>
        <dbReference type="ARBA" id="ARBA00022884"/>
    </source>
</evidence>
<dbReference type="Gene3D" id="3.30.70.330">
    <property type="match status" value="1"/>
</dbReference>
<dbReference type="CDD" id="cd12383">
    <property type="entry name" value="RRM_RBM42"/>
    <property type="match status" value="1"/>
</dbReference>
<evidence type="ECO:0000256" key="3">
    <source>
        <dbReference type="SAM" id="SignalP"/>
    </source>
</evidence>
<dbReference type="PANTHER" id="PTHR47640:SF11">
    <property type="entry name" value="RNA-BINDING PROTEIN 42"/>
    <property type="match status" value="1"/>
</dbReference>
<dbReference type="EMBL" id="HG670393">
    <property type="protein sequence ID" value="CDI76482.1"/>
    <property type="molecule type" value="Genomic_DNA"/>
</dbReference>
<dbReference type="Proteomes" id="UP000018050">
    <property type="component" value="Unassembled WGS sequence"/>
</dbReference>
<dbReference type="RefSeq" id="XP_013252981.1">
    <property type="nucleotide sequence ID" value="XM_013397527.1"/>
</dbReference>
<accession>U6GAB2</accession>
<dbReference type="InterPro" id="IPR035979">
    <property type="entry name" value="RBD_domain_sf"/>
</dbReference>
<feature type="chain" id="PRO_5004670931" evidence="3">
    <location>
        <begin position="19"/>
        <end position="362"/>
    </location>
</feature>
<dbReference type="InterPro" id="IPR034215">
    <property type="entry name" value="RBM42_RRM"/>
</dbReference>
<organism evidence="5 6">
    <name type="scientific">Eimeria acervulina</name>
    <name type="common">Coccidian parasite</name>
    <dbReference type="NCBI Taxonomy" id="5801"/>
    <lineage>
        <taxon>Eukaryota</taxon>
        <taxon>Sar</taxon>
        <taxon>Alveolata</taxon>
        <taxon>Apicomplexa</taxon>
        <taxon>Conoidasida</taxon>
        <taxon>Coccidia</taxon>
        <taxon>Eucoccidiorida</taxon>
        <taxon>Eimeriorina</taxon>
        <taxon>Eimeriidae</taxon>
        <taxon>Eimeria</taxon>
    </lineage>
</organism>
<dbReference type="Pfam" id="PF00076">
    <property type="entry name" value="RRM_1"/>
    <property type="match status" value="1"/>
</dbReference>
<dbReference type="InterPro" id="IPR000504">
    <property type="entry name" value="RRM_dom"/>
</dbReference>
<evidence type="ECO:0000259" key="4">
    <source>
        <dbReference type="PROSITE" id="PS50102"/>
    </source>
</evidence>
<dbReference type="AlphaFoldDB" id="U6GAB2"/>
<dbReference type="SUPFAM" id="SSF54928">
    <property type="entry name" value="RNA-binding domain, RBD"/>
    <property type="match status" value="1"/>
</dbReference>
<dbReference type="GO" id="GO:0003729">
    <property type="term" value="F:mRNA binding"/>
    <property type="evidence" value="ECO:0007669"/>
    <property type="project" value="InterPro"/>
</dbReference>
<evidence type="ECO:0000313" key="5">
    <source>
        <dbReference type="EMBL" id="CDI76482.1"/>
    </source>
</evidence>
<proteinExistence type="predicted"/>
<feature type="domain" description="RRM" evidence="4">
    <location>
        <begin position="185"/>
        <end position="263"/>
    </location>
</feature>
<keyword evidence="1 2" id="KW-0694">RNA-binding</keyword>
<dbReference type="InterPro" id="IPR050825">
    <property type="entry name" value="RBM42_RBP45_47-like"/>
</dbReference>
<keyword evidence="6" id="KW-1185">Reference proteome</keyword>
<dbReference type="GeneID" id="25269884"/>
<name>U6GAB2_EIMAC</name>
<sequence>MLLVVSLLLRSTRACALAARALAKMQAPPHLTQAAVPAVAAATAAAAAATAATAAAAFPSGTLPGVSMPVPSLGHQLQPQVAQAAGMQQLHQMQQMQHMQRMMQAAQYAAAMQVPQPVAAQPDPRAQLSLDPTHCAVQSLTAEEAASMGSVMASASTEKKKVHLRKAAGHIWSDPTLDEWTENDHRVFCGDLGNEVTDEVLASAFRKYKSFDKARVVRDKRTGKTKGYGFVSFMDPNDMLKAIKEMNYKYVGNRPIRVLRSKWKDREIDSQRNKQIAGIVKKVEKNDSKTLRKFKKLGVNINGGKAARNHEILASQAPKIRKNYVPPVAYGRMTYQYIKGAAPALPAPAPGTGASSHLLDDI</sequence>
<evidence type="ECO:0000313" key="6">
    <source>
        <dbReference type="Proteomes" id="UP000018050"/>
    </source>
</evidence>
<keyword evidence="3" id="KW-0732">Signal</keyword>
<reference evidence="5" key="2">
    <citation type="submission" date="2013-10" db="EMBL/GenBank/DDBJ databases">
        <authorList>
            <person name="Aslett M."/>
        </authorList>
    </citation>
    <scope>NUCLEOTIDE SEQUENCE</scope>
    <source>
        <strain evidence="5">Houghton</strain>
    </source>
</reference>
<feature type="signal peptide" evidence="3">
    <location>
        <begin position="1"/>
        <end position="18"/>
    </location>
</feature>
<dbReference type="SUPFAM" id="SSF81995">
    <property type="entry name" value="beta-sandwich domain of Sec23/24"/>
    <property type="match status" value="1"/>
</dbReference>